<feature type="coiled-coil region" evidence="3">
    <location>
        <begin position="198"/>
        <end position="225"/>
    </location>
</feature>
<dbReference type="PANTHER" id="PTHR45586:SF1">
    <property type="entry name" value="LIPOPOLYSACCHARIDE ASSEMBLY PROTEIN B"/>
    <property type="match status" value="1"/>
</dbReference>
<sequence>MDALATAEKCLDDGNPTAAIKHLLPFYKTNRLDDRVNQIIVDSFIALQQWNKAKAVITHNIKSEPEVASHWIKLSKLYLEQDEPIDALRVLNKATKQLSQSLELHLTKAQVLYTLNQTSKMHDWFEHLFSLFPEQKAEMLVERAQLYQRIAQSPSDNEDKIRDPQGNDFAIRPLKLALHDLSQALKISAKQWQWWYQRANVNQQLQNFESAINDYQLALKCLSESQTDQIEFIRQQIQICRTGGKAVVPSSSHQEHQPSKTHSAPVTSPVEIDNELKSSDQRNQIDNDEDWYALIEEIGDDQSKQTALTIAQEIINTTIEPEYNFKPTDNELYSSQQNKFCEKVEQSLARFDFSYVGDFEPKGLLAKLKQPTLVRIFLSSNFQHVATCYSLARKDSSFKDWLTSLVTRKSGAKEIIEFTSFTSEGHAFITNNDLGNTVFTACSKMTHLLQQAPSASPDSIFEAHLNLLSSQSVTDLIGFNDTDSILKQLEKLRQHKNSFRQSINYVTDEELTELLQDQPKNLQPLVRRYLTRLTQSISNKNN</sequence>
<feature type="region of interest" description="Disordered" evidence="4">
    <location>
        <begin position="248"/>
        <end position="269"/>
    </location>
</feature>
<evidence type="ECO:0000256" key="1">
    <source>
        <dbReference type="ARBA" id="ARBA00022737"/>
    </source>
</evidence>
<proteinExistence type="predicted"/>
<protein>
    <recommendedName>
        <fullName evidence="7">Tetratricopeptide repeat protein</fullName>
    </recommendedName>
</protein>
<dbReference type="EMBL" id="CP133548">
    <property type="protein sequence ID" value="WMS87009.1"/>
    <property type="molecule type" value="Genomic_DNA"/>
</dbReference>
<dbReference type="AlphaFoldDB" id="A0AA51X6M5"/>
<keyword evidence="6" id="KW-1185">Reference proteome</keyword>
<accession>A0AA51X6M5</accession>
<dbReference type="SMART" id="SM00028">
    <property type="entry name" value="TPR"/>
    <property type="match status" value="2"/>
</dbReference>
<dbReference type="SUPFAM" id="SSF48452">
    <property type="entry name" value="TPR-like"/>
    <property type="match status" value="1"/>
</dbReference>
<dbReference type="InterPro" id="IPR051012">
    <property type="entry name" value="CellSynth/LPSAsmb/PSIAsmb"/>
</dbReference>
<dbReference type="RefSeq" id="WP_309202145.1">
    <property type="nucleotide sequence ID" value="NZ_CP133548.1"/>
</dbReference>
<dbReference type="InterPro" id="IPR019734">
    <property type="entry name" value="TPR_rpt"/>
</dbReference>
<reference evidence="5 6" key="1">
    <citation type="submission" date="2023-08" db="EMBL/GenBank/DDBJ databases">
        <title>Pleionea litopenaei sp. nov., isolated from stomach of juvenile Litopenaeus vannamei.</title>
        <authorList>
            <person name="Rho A.M."/>
            <person name="Hwang C.Y."/>
        </authorList>
    </citation>
    <scope>NUCLEOTIDE SEQUENCE [LARGE SCALE GENOMIC DNA]</scope>
    <source>
        <strain evidence="5 6">HL-JVS1</strain>
    </source>
</reference>
<keyword evidence="1" id="KW-0677">Repeat</keyword>
<gene>
    <name evidence="5" type="ORF">Q9312_17480</name>
</gene>
<keyword evidence="3" id="KW-0175">Coiled coil</keyword>
<keyword evidence="2" id="KW-0802">TPR repeat</keyword>
<name>A0AA51X6M5_9GAMM</name>
<evidence type="ECO:0000313" key="6">
    <source>
        <dbReference type="Proteomes" id="UP001239782"/>
    </source>
</evidence>
<dbReference type="InterPro" id="IPR011990">
    <property type="entry name" value="TPR-like_helical_dom_sf"/>
</dbReference>
<dbReference type="Gene3D" id="1.25.40.10">
    <property type="entry name" value="Tetratricopeptide repeat domain"/>
    <property type="match status" value="2"/>
</dbReference>
<dbReference type="KEGG" id="plei:Q9312_17480"/>
<organism evidence="5 6">
    <name type="scientific">Pleionea litopenaei</name>
    <dbReference type="NCBI Taxonomy" id="3070815"/>
    <lineage>
        <taxon>Bacteria</taxon>
        <taxon>Pseudomonadati</taxon>
        <taxon>Pseudomonadota</taxon>
        <taxon>Gammaproteobacteria</taxon>
        <taxon>Oceanospirillales</taxon>
        <taxon>Pleioneaceae</taxon>
        <taxon>Pleionea</taxon>
    </lineage>
</organism>
<evidence type="ECO:0000256" key="3">
    <source>
        <dbReference type="SAM" id="Coils"/>
    </source>
</evidence>
<evidence type="ECO:0008006" key="7">
    <source>
        <dbReference type="Google" id="ProtNLM"/>
    </source>
</evidence>
<dbReference type="Proteomes" id="UP001239782">
    <property type="component" value="Chromosome"/>
</dbReference>
<evidence type="ECO:0000313" key="5">
    <source>
        <dbReference type="EMBL" id="WMS87009.1"/>
    </source>
</evidence>
<evidence type="ECO:0000256" key="2">
    <source>
        <dbReference type="ARBA" id="ARBA00022803"/>
    </source>
</evidence>
<evidence type="ECO:0000256" key="4">
    <source>
        <dbReference type="SAM" id="MobiDB-lite"/>
    </source>
</evidence>
<dbReference type="PANTHER" id="PTHR45586">
    <property type="entry name" value="TPR REPEAT-CONTAINING PROTEIN PA4667"/>
    <property type="match status" value="1"/>
</dbReference>